<dbReference type="Gene3D" id="3.40.50.1820">
    <property type="entry name" value="alpha/beta hydrolase"/>
    <property type="match status" value="1"/>
</dbReference>
<sequence length="466" mass="52626">MAKDINGQNKQTTTDDWNLPKVKDVLDSNLVKLNYRELKGTLPIRQTEYMIRVPKKWNGTLLNDLDFCNKANSYLSMLLLEKGYALSGTHRRKDRSKSYDPAHEAHDFVTIFDLFEVAFGKPKRIIQLGCSGGGTVTLSMVEKYSDRIDGGIAACAATSQWMANMHLDGLFVMQSLIAPELPIVNLFNYENEQLEELGIKWKKAIDKAQKTPEGRARIALAITIGQWPAWGGRGNAIVDKPDITDLHALQESMYYSMAMLLPNLKTKGTSMIERAGGGQLRSNEGIDYVELFNNGNKNYKTAVKLLYKEAGINLLTDFEKINAAPRIKSDPIAIKYWSAPGRTHVGEPKVPLLRIHTSGDGLVYPVLTQGYEELVKQKGYSKLFRSAYVNNWGHCMFSSGEWLSAIETLMLRLDTGFWPETDPQAMNERAKKMEPNSKARFFNFQGVEKHNRTWVPSIENYIGEQK</sequence>
<keyword evidence="2" id="KW-1185">Reference proteome</keyword>
<dbReference type="Proteomes" id="UP001501496">
    <property type="component" value="Unassembled WGS sequence"/>
</dbReference>
<keyword evidence="1" id="KW-0378">Hydrolase</keyword>
<dbReference type="SUPFAM" id="SSF53474">
    <property type="entry name" value="alpha/beta-Hydrolases"/>
    <property type="match status" value="1"/>
</dbReference>
<organism evidence="1 2">
    <name type="scientific">Postechiella marina</name>
    <dbReference type="NCBI Taxonomy" id="943941"/>
    <lineage>
        <taxon>Bacteria</taxon>
        <taxon>Pseudomonadati</taxon>
        <taxon>Bacteroidota</taxon>
        <taxon>Flavobacteriia</taxon>
        <taxon>Flavobacteriales</taxon>
        <taxon>Flavobacteriaceae</taxon>
        <taxon>Postechiella</taxon>
    </lineage>
</organism>
<protein>
    <submittedName>
        <fullName evidence="1">Alpha/beta hydrolase</fullName>
    </submittedName>
</protein>
<dbReference type="EMBL" id="BAABCA010000005">
    <property type="protein sequence ID" value="GAA4237990.1"/>
    <property type="molecule type" value="Genomic_DNA"/>
</dbReference>
<gene>
    <name evidence="1" type="ORF">GCM10022291_26730</name>
</gene>
<accession>A0ABP8CE98</accession>
<dbReference type="GO" id="GO:0016787">
    <property type="term" value="F:hydrolase activity"/>
    <property type="evidence" value="ECO:0007669"/>
    <property type="project" value="UniProtKB-KW"/>
</dbReference>
<comment type="caution">
    <text evidence="1">The sequence shown here is derived from an EMBL/GenBank/DDBJ whole genome shotgun (WGS) entry which is preliminary data.</text>
</comment>
<name>A0ABP8CE98_9FLAO</name>
<evidence type="ECO:0000313" key="2">
    <source>
        <dbReference type="Proteomes" id="UP001501496"/>
    </source>
</evidence>
<proteinExistence type="predicted"/>
<evidence type="ECO:0000313" key="1">
    <source>
        <dbReference type="EMBL" id="GAA4237990.1"/>
    </source>
</evidence>
<reference evidence="2" key="1">
    <citation type="journal article" date="2019" name="Int. J. Syst. Evol. Microbiol.">
        <title>The Global Catalogue of Microorganisms (GCM) 10K type strain sequencing project: providing services to taxonomists for standard genome sequencing and annotation.</title>
        <authorList>
            <consortium name="The Broad Institute Genomics Platform"/>
            <consortium name="The Broad Institute Genome Sequencing Center for Infectious Disease"/>
            <person name="Wu L."/>
            <person name="Ma J."/>
        </authorList>
    </citation>
    <scope>NUCLEOTIDE SEQUENCE [LARGE SCALE GENOMIC DNA]</scope>
    <source>
        <strain evidence="2">JCM 17630</strain>
    </source>
</reference>
<dbReference type="InterPro" id="IPR029058">
    <property type="entry name" value="AB_hydrolase_fold"/>
</dbReference>